<dbReference type="PANTHER" id="PTHR30399">
    <property type="entry name" value="UNCHARACTERIZED PROTEIN YGJP"/>
    <property type="match status" value="1"/>
</dbReference>
<accession>A0A644YPL5</accession>
<dbReference type="CDD" id="cd07344">
    <property type="entry name" value="M48_yhfN_like"/>
    <property type="match status" value="1"/>
</dbReference>
<dbReference type="InterPro" id="IPR053136">
    <property type="entry name" value="UTP_pyrophosphatase-like"/>
</dbReference>
<dbReference type="InterPro" id="IPR002725">
    <property type="entry name" value="YgjP-like_metallopeptidase"/>
</dbReference>
<evidence type="ECO:0000259" key="1">
    <source>
        <dbReference type="Pfam" id="PF01863"/>
    </source>
</evidence>
<comment type="caution">
    <text evidence="2">The sequence shown here is derived from an EMBL/GenBank/DDBJ whole genome shotgun (WGS) entry which is preliminary data.</text>
</comment>
<organism evidence="2">
    <name type="scientific">bioreactor metagenome</name>
    <dbReference type="NCBI Taxonomy" id="1076179"/>
    <lineage>
        <taxon>unclassified sequences</taxon>
        <taxon>metagenomes</taxon>
        <taxon>ecological metagenomes</taxon>
    </lineage>
</organism>
<dbReference type="PANTHER" id="PTHR30399:SF1">
    <property type="entry name" value="UTP PYROPHOSPHATASE"/>
    <property type="match status" value="1"/>
</dbReference>
<reference evidence="2" key="1">
    <citation type="submission" date="2019-08" db="EMBL/GenBank/DDBJ databases">
        <authorList>
            <person name="Kucharzyk K."/>
            <person name="Murdoch R.W."/>
            <person name="Higgins S."/>
            <person name="Loffler F."/>
        </authorList>
    </citation>
    <scope>NUCLEOTIDE SEQUENCE</scope>
</reference>
<dbReference type="EMBL" id="VSSQ01005814">
    <property type="protein sequence ID" value="MPM30535.1"/>
    <property type="molecule type" value="Genomic_DNA"/>
</dbReference>
<gene>
    <name evidence="2" type="ORF">SDC9_77085</name>
</gene>
<proteinExistence type="predicted"/>
<name>A0A644YPL5_9ZZZZ</name>
<protein>
    <recommendedName>
        <fullName evidence="1">YgjP-like metallopeptidase domain-containing protein</fullName>
    </recommendedName>
</protein>
<feature type="domain" description="YgjP-like metallopeptidase" evidence="1">
    <location>
        <begin position="27"/>
        <end position="231"/>
    </location>
</feature>
<sequence>MEEVKVLHISSNLSIDVVRKDIKNMHLAVYPPTGRVRIAIPLNVNDEAVRLFAISKIAWIRKHQRHFKAQDRHTPRKFKQRESHYFQGKRFLLRITEHEAPTKVEIKTKTYIDLFIRPNSTIEQKQIVINEWYRAELKKLIPEIIQKWEQKIGVQVSEWKIKQMKTKWGTCNIEKKRIWINLELAKKPIHCLEYIIVHEMIHFLERHHNEKFMTLMDKYIPQWRFYKEELNILPVSHGAWDY</sequence>
<evidence type="ECO:0000313" key="2">
    <source>
        <dbReference type="EMBL" id="MPM30535.1"/>
    </source>
</evidence>
<dbReference type="Pfam" id="PF01863">
    <property type="entry name" value="YgjP-like"/>
    <property type="match status" value="1"/>
</dbReference>
<dbReference type="AlphaFoldDB" id="A0A644YPL5"/>
<dbReference type="Gene3D" id="3.30.2010.10">
    <property type="entry name" value="Metalloproteases ('zincins'), catalytic domain"/>
    <property type="match status" value="1"/>
</dbReference>